<protein>
    <recommendedName>
        <fullName evidence="7">Vang-like protein</fullName>
    </recommendedName>
</protein>
<dbReference type="PIRSF" id="PIRSF007991">
    <property type="entry name" value="Strabismus"/>
    <property type="match status" value="1"/>
</dbReference>
<evidence type="ECO:0000256" key="3">
    <source>
        <dbReference type="ARBA" id="ARBA00022692"/>
    </source>
</evidence>
<feature type="compositionally biased region" description="Basic and acidic residues" evidence="8">
    <location>
        <begin position="8"/>
        <end position="18"/>
    </location>
</feature>
<dbReference type="InterPro" id="IPR009539">
    <property type="entry name" value="VANGL"/>
</dbReference>
<keyword evidence="3 9" id="KW-0812">Transmembrane</keyword>
<keyword evidence="4 9" id="KW-1133">Transmembrane helix</keyword>
<dbReference type="AlphaFoldDB" id="A0A9D3Y2J9"/>
<feature type="transmembrane region" description="Helical" evidence="9">
    <location>
        <begin position="208"/>
        <end position="228"/>
    </location>
</feature>
<accession>A0A9D3Y2J9</accession>
<feature type="transmembrane region" description="Helical" evidence="9">
    <location>
        <begin position="176"/>
        <end position="196"/>
    </location>
</feature>
<evidence type="ECO:0000256" key="5">
    <source>
        <dbReference type="ARBA" id="ARBA00023136"/>
    </source>
</evidence>
<sequence length="545" mass="62670">MDGAESVRSGRSERSDRSHRSHGSSHHSRHHRHTRPHGSSNHSQRGRSGERIRDDRSVTIQPPGGNGSDVDSRVAESEKIEVQILPQDDNWGDNTTAYTGNTSETGFSMDDMRRFAKESFDDDSSSGIDCCRYITTGFAGLISLMAFFSPVAMVVLPKLKISGWSTGMCGVECEGLLISMAFKLLILLIGTVALFFHRPRATMPRVFVFRVVVLFLVFILTFAFWLFYGVKIMQEQEENYYHIVQFAVHQVDALLFIHYIAIILLIIRQLQPQYVLHVVRSPDGESHTYTLGNLSIQRAAVWILEQYYKDFQVYNPYLENVMKKNAMKMSGLKFYDVDGGQQTNNNARSRAMFTAAARRRDASHNDRFYEEQDYERRVRKRRARLLTAAEEAFTHIKRMQEETGPAVPMDPQEAAQAVFPSMARPLQKYLRVTRQQPRYTMESVLQHLATCISHDMSAKSFVERYMYQGVVIMNAKDYRDTQNWVLVCDQLLTREIEHNFVFQLRQNDVSLLCSVRKLPHFNLTEEVIDPKSNKFVLKLSSETSV</sequence>
<evidence type="ECO:0000256" key="8">
    <source>
        <dbReference type="SAM" id="MobiDB-lite"/>
    </source>
</evidence>
<dbReference type="EMBL" id="JAIWYP010000036">
    <property type="protein sequence ID" value="KAH3691447.1"/>
    <property type="molecule type" value="Genomic_DNA"/>
</dbReference>
<gene>
    <name evidence="10" type="ORF">DPMN_194211</name>
</gene>
<evidence type="ECO:0000313" key="10">
    <source>
        <dbReference type="EMBL" id="KAH3691447.1"/>
    </source>
</evidence>
<organism evidence="10 11">
    <name type="scientific">Dreissena polymorpha</name>
    <name type="common">Zebra mussel</name>
    <name type="synonym">Mytilus polymorpha</name>
    <dbReference type="NCBI Taxonomy" id="45954"/>
    <lineage>
        <taxon>Eukaryota</taxon>
        <taxon>Metazoa</taxon>
        <taxon>Spiralia</taxon>
        <taxon>Lophotrochozoa</taxon>
        <taxon>Mollusca</taxon>
        <taxon>Bivalvia</taxon>
        <taxon>Autobranchia</taxon>
        <taxon>Heteroconchia</taxon>
        <taxon>Euheterodonta</taxon>
        <taxon>Imparidentia</taxon>
        <taxon>Neoheterodontei</taxon>
        <taxon>Myida</taxon>
        <taxon>Dreissenoidea</taxon>
        <taxon>Dreissenidae</taxon>
        <taxon>Dreissena</taxon>
    </lineage>
</organism>
<evidence type="ECO:0000256" key="2">
    <source>
        <dbReference type="ARBA" id="ARBA00022475"/>
    </source>
</evidence>
<name>A0A9D3Y2J9_DREPO</name>
<keyword evidence="2 7" id="KW-1003">Cell membrane</keyword>
<dbReference type="GO" id="GO:0005886">
    <property type="term" value="C:plasma membrane"/>
    <property type="evidence" value="ECO:0007669"/>
    <property type="project" value="UniProtKB-SubCell"/>
</dbReference>
<comment type="similarity">
    <text evidence="6 7">Belongs to the Vang family.</text>
</comment>
<dbReference type="Proteomes" id="UP000828390">
    <property type="component" value="Unassembled WGS sequence"/>
</dbReference>
<reference evidence="10" key="1">
    <citation type="journal article" date="2019" name="bioRxiv">
        <title>The Genome of the Zebra Mussel, Dreissena polymorpha: A Resource for Invasive Species Research.</title>
        <authorList>
            <person name="McCartney M.A."/>
            <person name="Auch B."/>
            <person name="Kono T."/>
            <person name="Mallez S."/>
            <person name="Zhang Y."/>
            <person name="Obille A."/>
            <person name="Becker A."/>
            <person name="Abrahante J.E."/>
            <person name="Garbe J."/>
            <person name="Badalamenti J.P."/>
            <person name="Herman A."/>
            <person name="Mangelson H."/>
            <person name="Liachko I."/>
            <person name="Sullivan S."/>
            <person name="Sone E.D."/>
            <person name="Koren S."/>
            <person name="Silverstein K.A.T."/>
            <person name="Beckman K.B."/>
            <person name="Gohl D.M."/>
        </authorList>
    </citation>
    <scope>NUCLEOTIDE SEQUENCE</scope>
    <source>
        <strain evidence="10">Duluth1</strain>
        <tissue evidence="10">Whole animal</tissue>
    </source>
</reference>
<feature type="compositionally biased region" description="Basic and acidic residues" evidence="8">
    <location>
        <begin position="47"/>
        <end position="57"/>
    </location>
</feature>
<proteinExistence type="inferred from homology"/>
<comment type="caution">
    <text evidence="10">The sequence shown here is derived from an EMBL/GenBank/DDBJ whole genome shotgun (WGS) entry which is preliminary data.</text>
</comment>
<reference evidence="10" key="2">
    <citation type="submission" date="2020-11" db="EMBL/GenBank/DDBJ databases">
        <authorList>
            <person name="McCartney M.A."/>
            <person name="Auch B."/>
            <person name="Kono T."/>
            <person name="Mallez S."/>
            <person name="Becker A."/>
            <person name="Gohl D.M."/>
            <person name="Silverstein K.A.T."/>
            <person name="Koren S."/>
            <person name="Bechman K.B."/>
            <person name="Herman A."/>
            <person name="Abrahante J.E."/>
            <person name="Garbe J."/>
        </authorList>
    </citation>
    <scope>NUCLEOTIDE SEQUENCE</scope>
    <source>
        <strain evidence="10">Duluth1</strain>
        <tissue evidence="10">Whole animal</tissue>
    </source>
</reference>
<evidence type="ECO:0000256" key="9">
    <source>
        <dbReference type="SAM" id="Phobius"/>
    </source>
</evidence>
<feature type="transmembrane region" description="Helical" evidence="9">
    <location>
        <begin position="240"/>
        <end position="267"/>
    </location>
</feature>
<dbReference type="OrthoDB" id="8887313at2759"/>
<keyword evidence="11" id="KW-1185">Reference proteome</keyword>
<evidence type="ECO:0000256" key="1">
    <source>
        <dbReference type="ARBA" id="ARBA00004651"/>
    </source>
</evidence>
<dbReference type="Pfam" id="PF06638">
    <property type="entry name" value="Strabismus"/>
    <property type="match status" value="1"/>
</dbReference>
<feature type="compositionally biased region" description="Basic residues" evidence="8">
    <location>
        <begin position="19"/>
        <end position="36"/>
    </location>
</feature>
<evidence type="ECO:0000256" key="7">
    <source>
        <dbReference type="PIRNR" id="PIRNR007991"/>
    </source>
</evidence>
<feature type="region of interest" description="Disordered" evidence="8">
    <location>
        <begin position="1"/>
        <end position="74"/>
    </location>
</feature>
<keyword evidence="5 7" id="KW-0472">Membrane</keyword>
<comment type="subcellular location">
    <subcellularLocation>
        <location evidence="1">Cell membrane</location>
        <topology evidence="1">Multi-pass membrane protein</topology>
    </subcellularLocation>
</comment>
<feature type="transmembrane region" description="Helical" evidence="9">
    <location>
        <begin position="133"/>
        <end position="156"/>
    </location>
</feature>
<evidence type="ECO:0000313" key="11">
    <source>
        <dbReference type="Proteomes" id="UP000828390"/>
    </source>
</evidence>
<evidence type="ECO:0000256" key="4">
    <source>
        <dbReference type="ARBA" id="ARBA00022989"/>
    </source>
</evidence>
<dbReference type="PANTHER" id="PTHR20886">
    <property type="entry name" value="VANG-LIKE PROTEIN"/>
    <property type="match status" value="1"/>
</dbReference>
<evidence type="ECO:0000256" key="6">
    <source>
        <dbReference type="ARBA" id="ARBA00025718"/>
    </source>
</evidence>